<keyword evidence="2" id="KW-0418">Kinase</keyword>
<organism evidence="2">
    <name type="scientific">Davidia involucrata</name>
    <name type="common">Dove tree</name>
    <dbReference type="NCBI Taxonomy" id="16924"/>
    <lineage>
        <taxon>Eukaryota</taxon>
        <taxon>Viridiplantae</taxon>
        <taxon>Streptophyta</taxon>
        <taxon>Embryophyta</taxon>
        <taxon>Tracheophyta</taxon>
        <taxon>Spermatophyta</taxon>
        <taxon>Magnoliopsida</taxon>
        <taxon>eudicotyledons</taxon>
        <taxon>Gunneridae</taxon>
        <taxon>Pentapetalae</taxon>
        <taxon>asterids</taxon>
        <taxon>Cornales</taxon>
        <taxon>Nyssaceae</taxon>
        <taxon>Davidia</taxon>
    </lineage>
</organism>
<dbReference type="GO" id="GO:0004674">
    <property type="term" value="F:protein serine/threonine kinase activity"/>
    <property type="evidence" value="ECO:0007669"/>
    <property type="project" value="UniProtKB-EC"/>
</dbReference>
<proteinExistence type="predicted"/>
<protein>
    <submittedName>
        <fullName evidence="2">Putative Serine-threonine protein kinase, plant-type</fullName>
        <ecNumber evidence="2">2.7.11.1</ecNumber>
    </submittedName>
</protein>
<keyword evidence="2" id="KW-0808">Transferase</keyword>
<evidence type="ECO:0000313" key="2">
    <source>
        <dbReference type="EMBL" id="MPA41764.1"/>
    </source>
</evidence>
<keyword evidence="1" id="KW-0472">Membrane</keyword>
<accession>A0A5B6ZCN2</accession>
<dbReference type="EMBL" id="GHES01011205">
    <property type="protein sequence ID" value="MPA41764.1"/>
    <property type="molecule type" value="Transcribed_RNA"/>
</dbReference>
<gene>
    <name evidence="2" type="ORF">Din_011205</name>
</gene>
<dbReference type="AlphaFoldDB" id="A0A5B6ZCN2"/>
<sequence>MDTYAFGVVLLELITGKEVVFKQDGEEILLSEAVISIMDRGNAEAQLVRVRRRKLSFGSINVLVGLKDLFRVDGCLSCDTISKDVSISLCSLFLLIFSPVFTFFFELGDKRGVQFLIDGDGRKC</sequence>
<dbReference type="EC" id="2.7.11.1" evidence="2"/>
<reference evidence="2" key="1">
    <citation type="submission" date="2019-08" db="EMBL/GenBank/DDBJ databases">
        <title>Reference gene set and small RNA set construction with multiple tissues from Davidia involucrata Baill.</title>
        <authorList>
            <person name="Yang H."/>
            <person name="Zhou C."/>
            <person name="Li G."/>
            <person name="Wang J."/>
            <person name="Gao P."/>
            <person name="Wang M."/>
            <person name="Wang R."/>
            <person name="Zhao Y."/>
        </authorList>
    </citation>
    <scope>NUCLEOTIDE SEQUENCE</scope>
    <source>
        <tissue evidence="2">Mixed with DoveR01_LX</tissue>
    </source>
</reference>
<keyword evidence="1" id="KW-1133">Transmembrane helix</keyword>
<keyword evidence="1" id="KW-0812">Transmembrane</keyword>
<feature type="transmembrane region" description="Helical" evidence="1">
    <location>
        <begin position="85"/>
        <end position="105"/>
    </location>
</feature>
<evidence type="ECO:0000256" key="1">
    <source>
        <dbReference type="SAM" id="Phobius"/>
    </source>
</evidence>
<name>A0A5B6ZCN2_DAVIN</name>